<dbReference type="OrthoDB" id="680164at2"/>
<reference evidence="1 2" key="1">
    <citation type="submission" date="2016-11" db="EMBL/GenBank/DDBJ databases">
        <authorList>
            <person name="Jaros S."/>
            <person name="Januszkiewicz K."/>
            <person name="Wedrychowicz H."/>
        </authorList>
    </citation>
    <scope>NUCLEOTIDE SEQUENCE [LARGE SCALE GENOMIC DNA]</scope>
    <source>
        <strain evidence="1 2">DSM 24787</strain>
    </source>
</reference>
<dbReference type="RefSeq" id="WP_074239333.1">
    <property type="nucleotide sequence ID" value="NZ_FSRA01000001.1"/>
</dbReference>
<dbReference type="EMBL" id="FSRA01000001">
    <property type="protein sequence ID" value="SIN95660.1"/>
    <property type="molecule type" value="Genomic_DNA"/>
</dbReference>
<organism evidence="1 2">
    <name type="scientific">Chitinophaga niabensis</name>
    <dbReference type="NCBI Taxonomy" id="536979"/>
    <lineage>
        <taxon>Bacteria</taxon>
        <taxon>Pseudomonadati</taxon>
        <taxon>Bacteroidota</taxon>
        <taxon>Chitinophagia</taxon>
        <taxon>Chitinophagales</taxon>
        <taxon>Chitinophagaceae</taxon>
        <taxon>Chitinophaga</taxon>
    </lineage>
</organism>
<dbReference type="AlphaFoldDB" id="A0A1N6FKC8"/>
<protein>
    <submittedName>
        <fullName evidence="1">Uncharacterized protein</fullName>
    </submittedName>
</protein>
<evidence type="ECO:0000313" key="1">
    <source>
        <dbReference type="EMBL" id="SIN95660.1"/>
    </source>
</evidence>
<name>A0A1N6FKC8_9BACT</name>
<keyword evidence="2" id="KW-1185">Reference proteome</keyword>
<accession>A0A1N6FKC8</accession>
<dbReference type="Proteomes" id="UP000185003">
    <property type="component" value="Unassembled WGS sequence"/>
</dbReference>
<sequence length="214" mass="24607">MNDNRIIGELLKKIHSFYPIGLPLLQHEYEGFRNLKEILHKKQIAAGNNEPAEWFTFAGETEKDWAGYEVINFAGKPFPCYELSIILFNGTNNGLSVTGTLTVTLSLLVKHYTVYVYDEYNYTLGENSSFVPGHGYLYSGMKYHLNIADKIQRIKERIEKYFPEHTFIDFKYLFTQKILGGYSYSGGYEDVGKNVIYDYLFSTSMLGKVYSVAD</sequence>
<proteinExistence type="predicted"/>
<evidence type="ECO:0000313" key="2">
    <source>
        <dbReference type="Proteomes" id="UP000185003"/>
    </source>
</evidence>
<gene>
    <name evidence="1" type="ORF">SAMN04488055_2265</name>
</gene>